<evidence type="ECO:0000313" key="14">
    <source>
        <dbReference type="Proteomes" id="UP000626109"/>
    </source>
</evidence>
<accession>A0A813H7M1</accession>
<keyword evidence="4" id="KW-0808">Transferase</keyword>
<dbReference type="EC" id="2.7.11.1" evidence="1"/>
<dbReference type="EMBL" id="CAJNNW010001081">
    <property type="protein sequence ID" value="CAE8633913.1"/>
    <property type="molecule type" value="Genomic_DNA"/>
</dbReference>
<dbReference type="PANTHER" id="PTHR22988">
    <property type="entry name" value="MYOTONIC DYSTROPHY S/T KINASE-RELATED"/>
    <property type="match status" value="1"/>
</dbReference>
<evidence type="ECO:0000256" key="7">
    <source>
        <dbReference type="ARBA" id="ARBA00022840"/>
    </source>
</evidence>
<evidence type="ECO:0000256" key="1">
    <source>
        <dbReference type="ARBA" id="ARBA00012513"/>
    </source>
</evidence>
<comment type="catalytic activity">
    <reaction evidence="8">
        <text>L-threonyl-[protein] + ATP = O-phospho-L-threonyl-[protein] + ADP + H(+)</text>
        <dbReference type="Rhea" id="RHEA:46608"/>
        <dbReference type="Rhea" id="RHEA-COMP:11060"/>
        <dbReference type="Rhea" id="RHEA-COMP:11605"/>
        <dbReference type="ChEBI" id="CHEBI:15378"/>
        <dbReference type="ChEBI" id="CHEBI:30013"/>
        <dbReference type="ChEBI" id="CHEBI:30616"/>
        <dbReference type="ChEBI" id="CHEBI:61977"/>
        <dbReference type="ChEBI" id="CHEBI:456216"/>
        <dbReference type="EC" id="2.7.11.1"/>
    </reaction>
</comment>
<dbReference type="GO" id="GO:0004674">
    <property type="term" value="F:protein serine/threonine kinase activity"/>
    <property type="evidence" value="ECO:0007669"/>
    <property type="project" value="UniProtKB-KW"/>
</dbReference>
<dbReference type="PROSITE" id="PS00108">
    <property type="entry name" value="PROTEIN_KINASE_ST"/>
    <property type="match status" value="1"/>
</dbReference>
<dbReference type="SMART" id="SM00220">
    <property type="entry name" value="S_TKc"/>
    <property type="match status" value="1"/>
</dbReference>
<feature type="region of interest" description="Disordered" evidence="10">
    <location>
        <begin position="62"/>
        <end position="90"/>
    </location>
</feature>
<protein>
    <recommendedName>
        <fullName evidence="1">non-specific serine/threonine protein kinase</fullName>
        <ecNumber evidence="1">2.7.11.1</ecNumber>
    </recommendedName>
</protein>
<evidence type="ECO:0000256" key="6">
    <source>
        <dbReference type="ARBA" id="ARBA00022777"/>
    </source>
</evidence>
<evidence type="ECO:0000313" key="13">
    <source>
        <dbReference type="EMBL" id="CAE8633913.1"/>
    </source>
</evidence>
<dbReference type="Proteomes" id="UP000626109">
    <property type="component" value="Unassembled WGS sequence"/>
</dbReference>
<dbReference type="GO" id="GO:0007010">
    <property type="term" value="P:cytoskeleton organization"/>
    <property type="evidence" value="ECO:0007669"/>
    <property type="project" value="UniProtKB-ARBA"/>
</dbReference>
<dbReference type="InterPro" id="IPR008271">
    <property type="entry name" value="Ser/Thr_kinase_AS"/>
</dbReference>
<dbReference type="FunFam" id="1.10.510.10:FF:000024">
    <property type="entry name" value="Probable serine/threonine-protein kinase cot-1"/>
    <property type="match status" value="1"/>
</dbReference>
<name>A0A813H7M1_POLGL</name>
<gene>
    <name evidence="13" type="ORF">PGLA2088_LOCUS1393</name>
</gene>
<keyword evidence="2" id="KW-0723">Serine/threonine-protein kinase</keyword>
<reference evidence="13" key="1">
    <citation type="submission" date="2021-02" db="EMBL/GenBank/DDBJ databases">
        <authorList>
            <person name="Dougan E. K."/>
            <person name="Rhodes N."/>
            <person name="Thang M."/>
            <person name="Chan C."/>
        </authorList>
    </citation>
    <scope>NUCLEOTIDE SEQUENCE</scope>
</reference>
<dbReference type="InterPro" id="IPR000961">
    <property type="entry name" value="AGC-kinase_C"/>
</dbReference>
<dbReference type="GO" id="GO:0005524">
    <property type="term" value="F:ATP binding"/>
    <property type="evidence" value="ECO:0007669"/>
    <property type="project" value="UniProtKB-KW"/>
</dbReference>
<feature type="non-terminal residue" evidence="13">
    <location>
        <position position="1"/>
    </location>
</feature>
<dbReference type="InterPro" id="IPR011009">
    <property type="entry name" value="Kinase-like_dom_sf"/>
</dbReference>
<organism evidence="13 14">
    <name type="scientific">Polarella glacialis</name>
    <name type="common">Dinoflagellate</name>
    <dbReference type="NCBI Taxonomy" id="89957"/>
    <lineage>
        <taxon>Eukaryota</taxon>
        <taxon>Sar</taxon>
        <taxon>Alveolata</taxon>
        <taxon>Dinophyceae</taxon>
        <taxon>Suessiales</taxon>
        <taxon>Suessiaceae</taxon>
        <taxon>Polarella</taxon>
    </lineage>
</organism>
<sequence>DTFNEAETRFYIAELVEAIDYIHTNLHYIHRDIKPDNIVYDINGHIHLLDFGLCKHTPPLPAHESVSGGREPAQRDSSGSFSRAPRHPARAHLQSVVGTPDYMGPEVYRKDPYGKECDMWSLGIIMFEMLFGGPPFSDERHDPAVTSARVMRWRQHFHMPQDPNVSAEARDLIRGLICDPQDRLTADQIRAHPFFQGLEFKKLRSMHAPIKPVVNGPLDTSNFDDFGGAEDQFVIPASRHQ</sequence>
<dbReference type="Gene3D" id="1.10.510.10">
    <property type="entry name" value="Transferase(Phosphotransferase) domain 1"/>
    <property type="match status" value="1"/>
</dbReference>
<comment type="catalytic activity">
    <reaction evidence="9">
        <text>L-seryl-[protein] + ATP = O-phospho-L-seryl-[protein] + ADP + H(+)</text>
        <dbReference type="Rhea" id="RHEA:17989"/>
        <dbReference type="Rhea" id="RHEA-COMP:9863"/>
        <dbReference type="Rhea" id="RHEA-COMP:11604"/>
        <dbReference type="ChEBI" id="CHEBI:15378"/>
        <dbReference type="ChEBI" id="CHEBI:29999"/>
        <dbReference type="ChEBI" id="CHEBI:30616"/>
        <dbReference type="ChEBI" id="CHEBI:83421"/>
        <dbReference type="ChEBI" id="CHEBI:456216"/>
        <dbReference type="EC" id="2.7.11.1"/>
    </reaction>
</comment>
<dbReference type="AlphaFoldDB" id="A0A813H7M1"/>
<keyword evidence="6" id="KW-0418">Kinase</keyword>
<evidence type="ECO:0000256" key="10">
    <source>
        <dbReference type="SAM" id="MobiDB-lite"/>
    </source>
</evidence>
<comment type="caution">
    <text evidence="13">The sequence shown here is derived from an EMBL/GenBank/DDBJ whole genome shotgun (WGS) entry which is preliminary data.</text>
</comment>
<evidence type="ECO:0000256" key="2">
    <source>
        <dbReference type="ARBA" id="ARBA00022527"/>
    </source>
</evidence>
<dbReference type="InterPro" id="IPR050839">
    <property type="entry name" value="Rho-assoc_Ser/Thr_Kinase"/>
</dbReference>
<keyword evidence="5" id="KW-0547">Nucleotide-binding</keyword>
<evidence type="ECO:0000256" key="8">
    <source>
        <dbReference type="ARBA" id="ARBA00047899"/>
    </source>
</evidence>
<evidence type="ECO:0000259" key="12">
    <source>
        <dbReference type="PROSITE" id="PS51285"/>
    </source>
</evidence>
<evidence type="ECO:0000259" key="11">
    <source>
        <dbReference type="PROSITE" id="PS50011"/>
    </source>
</evidence>
<proteinExistence type="predicted"/>
<dbReference type="Pfam" id="PF00069">
    <property type="entry name" value="Pkinase"/>
    <property type="match status" value="1"/>
</dbReference>
<keyword evidence="7" id="KW-0067">ATP-binding</keyword>
<dbReference type="PANTHER" id="PTHR22988:SF76">
    <property type="entry name" value="CHROMOSOME UNDETERMINED SCAFFOLD_135, WHOLE GENOME SHOTGUN SEQUENCE"/>
    <property type="match status" value="1"/>
</dbReference>
<keyword evidence="3" id="KW-0597">Phosphoprotein</keyword>
<evidence type="ECO:0000256" key="4">
    <source>
        <dbReference type="ARBA" id="ARBA00022679"/>
    </source>
</evidence>
<dbReference type="InterPro" id="IPR000719">
    <property type="entry name" value="Prot_kinase_dom"/>
</dbReference>
<evidence type="ECO:0000256" key="9">
    <source>
        <dbReference type="ARBA" id="ARBA00048679"/>
    </source>
</evidence>
<dbReference type="PROSITE" id="PS51285">
    <property type="entry name" value="AGC_KINASE_CTER"/>
    <property type="match status" value="1"/>
</dbReference>
<feature type="non-terminal residue" evidence="13">
    <location>
        <position position="241"/>
    </location>
</feature>
<dbReference type="SUPFAM" id="SSF56112">
    <property type="entry name" value="Protein kinase-like (PK-like)"/>
    <property type="match status" value="1"/>
</dbReference>
<dbReference type="PROSITE" id="PS50011">
    <property type="entry name" value="PROTEIN_KINASE_DOM"/>
    <property type="match status" value="1"/>
</dbReference>
<evidence type="ECO:0000256" key="5">
    <source>
        <dbReference type="ARBA" id="ARBA00022741"/>
    </source>
</evidence>
<feature type="domain" description="AGC-kinase C-terminal" evidence="12">
    <location>
        <begin position="196"/>
        <end position="241"/>
    </location>
</feature>
<evidence type="ECO:0000256" key="3">
    <source>
        <dbReference type="ARBA" id="ARBA00022553"/>
    </source>
</evidence>
<feature type="domain" description="Protein kinase" evidence="11">
    <location>
        <begin position="1"/>
        <end position="195"/>
    </location>
</feature>